<dbReference type="EMBL" id="KN822066">
    <property type="protein sequence ID" value="KIM60108.1"/>
    <property type="molecule type" value="Genomic_DNA"/>
</dbReference>
<reference evidence="2" key="2">
    <citation type="submission" date="2015-01" db="EMBL/GenBank/DDBJ databases">
        <title>Evolutionary Origins and Diversification of the Mycorrhizal Mutualists.</title>
        <authorList>
            <consortium name="DOE Joint Genome Institute"/>
            <consortium name="Mycorrhizal Genomics Consortium"/>
            <person name="Kohler A."/>
            <person name="Kuo A."/>
            <person name="Nagy L.G."/>
            <person name="Floudas D."/>
            <person name="Copeland A."/>
            <person name="Barry K.W."/>
            <person name="Cichocki N."/>
            <person name="Veneault-Fourrey C."/>
            <person name="LaButti K."/>
            <person name="Lindquist E.A."/>
            <person name="Lipzen A."/>
            <person name="Lundell T."/>
            <person name="Morin E."/>
            <person name="Murat C."/>
            <person name="Riley R."/>
            <person name="Ohm R."/>
            <person name="Sun H."/>
            <person name="Tunlid A."/>
            <person name="Henrissat B."/>
            <person name="Grigoriev I.V."/>
            <person name="Hibbett D.S."/>
            <person name="Martin F."/>
        </authorList>
    </citation>
    <scope>NUCLEOTIDE SEQUENCE [LARGE SCALE GENOMIC DNA]</scope>
    <source>
        <strain evidence="2">Foug A</strain>
    </source>
</reference>
<name>A0A0C2ZEH0_9AGAM</name>
<gene>
    <name evidence="1" type="ORF">SCLCIDRAFT_125020</name>
</gene>
<feature type="non-terminal residue" evidence="1">
    <location>
        <position position="1"/>
    </location>
</feature>
<evidence type="ECO:0000313" key="1">
    <source>
        <dbReference type="EMBL" id="KIM60108.1"/>
    </source>
</evidence>
<dbReference type="AlphaFoldDB" id="A0A0C2ZEH0"/>
<evidence type="ECO:0008006" key="3">
    <source>
        <dbReference type="Google" id="ProtNLM"/>
    </source>
</evidence>
<dbReference type="OrthoDB" id="2647060at2759"/>
<dbReference type="HOGENOM" id="CLU_004552_8_0_1"/>
<sequence length="72" mass="8138">KYSLAFLSITVWHCQCVTLPQLLVRHGLFPTAPFQPCMAVSVELLVFYRAVFERSCDAINALAAVLHTHYTQ</sequence>
<evidence type="ECO:0000313" key="2">
    <source>
        <dbReference type="Proteomes" id="UP000053989"/>
    </source>
</evidence>
<protein>
    <recommendedName>
        <fullName evidence="3">CxC1-like cysteine cluster associated with KDZ transposases domain-containing protein</fullName>
    </recommendedName>
</protein>
<proteinExistence type="predicted"/>
<dbReference type="STRING" id="1036808.A0A0C2ZEH0"/>
<accession>A0A0C2ZEH0</accession>
<dbReference type="Proteomes" id="UP000053989">
    <property type="component" value="Unassembled WGS sequence"/>
</dbReference>
<reference evidence="1 2" key="1">
    <citation type="submission" date="2014-04" db="EMBL/GenBank/DDBJ databases">
        <authorList>
            <consortium name="DOE Joint Genome Institute"/>
            <person name="Kuo A."/>
            <person name="Kohler A."/>
            <person name="Nagy L.G."/>
            <person name="Floudas D."/>
            <person name="Copeland A."/>
            <person name="Barry K.W."/>
            <person name="Cichocki N."/>
            <person name="Veneault-Fourrey C."/>
            <person name="LaButti K."/>
            <person name="Lindquist E.A."/>
            <person name="Lipzen A."/>
            <person name="Lundell T."/>
            <person name="Morin E."/>
            <person name="Murat C."/>
            <person name="Sun H."/>
            <person name="Tunlid A."/>
            <person name="Henrissat B."/>
            <person name="Grigoriev I.V."/>
            <person name="Hibbett D.S."/>
            <person name="Martin F."/>
            <person name="Nordberg H.P."/>
            <person name="Cantor M.N."/>
            <person name="Hua S.X."/>
        </authorList>
    </citation>
    <scope>NUCLEOTIDE SEQUENCE [LARGE SCALE GENOMIC DNA]</scope>
    <source>
        <strain evidence="1 2">Foug A</strain>
    </source>
</reference>
<keyword evidence="2" id="KW-1185">Reference proteome</keyword>
<dbReference type="InParanoid" id="A0A0C2ZEH0"/>
<organism evidence="1 2">
    <name type="scientific">Scleroderma citrinum Foug A</name>
    <dbReference type="NCBI Taxonomy" id="1036808"/>
    <lineage>
        <taxon>Eukaryota</taxon>
        <taxon>Fungi</taxon>
        <taxon>Dikarya</taxon>
        <taxon>Basidiomycota</taxon>
        <taxon>Agaricomycotina</taxon>
        <taxon>Agaricomycetes</taxon>
        <taxon>Agaricomycetidae</taxon>
        <taxon>Boletales</taxon>
        <taxon>Sclerodermatineae</taxon>
        <taxon>Sclerodermataceae</taxon>
        <taxon>Scleroderma</taxon>
    </lineage>
</organism>